<protein>
    <recommendedName>
        <fullName evidence="3">Antitoxin VbhA domain-containing protein</fullName>
    </recommendedName>
</protein>
<dbReference type="Proteomes" id="UP000244240">
    <property type="component" value="Unassembled WGS sequence"/>
</dbReference>
<proteinExistence type="predicted"/>
<reference evidence="1 2" key="1">
    <citation type="submission" date="2018-04" db="EMBL/GenBank/DDBJ databases">
        <title>Genomic Encyclopedia of Archaeal and Bacterial Type Strains, Phase II (KMG-II): from individual species to whole genera.</title>
        <authorList>
            <person name="Goeker M."/>
        </authorList>
    </citation>
    <scope>NUCLEOTIDE SEQUENCE [LARGE SCALE GENOMIC DNA]</scope>
    <source>
        <strain evidence="1 2">DSM 45787</strain>
    </source>
</reference>
<name>A0A2T6C0M4_9BACL</name>
<sequence>MSFNKTVLRGETVKEEKRRIKTVLESFHHVGIYFTEKEKTLLEAYLKGEISEDEFDRQVERHECEF</sequence>
<keyword evidence="2" id="KW-1185">Reference proteome</keyword>
<evidence type="ECO:0000313" key="2">
    <source>
        <dbReference type="Proteomes" id="UP000244240"/>
    </source>
</evidence>
<evidence type="ECO:0000313" key="1">
    <source>
        <dbReference type="EMBL" id="PTX61858.1"/>
    </source>
</evidence>
<dbReference type="EMBL" id="QBKR01000006">
    <property type="protein sequence ID" value="PTX61858.1"/>
    <property type="molecule type" value="Genomic_DNA"/>
</dbReference>
<organism evidence="1 2">
    <name type="scientific">Melghirimyces profundicolus</name>
    <dbReference type="NCBI Taxonomy" id="1242148"/>
    <lineage>
        <taxon>Bacteria</taxon>
        <taxon>Bacillati</taxon>
        <taxon>Bacillota</taxon>
        <taxon>Bacilli</taxon>
        <taxon>Bacillales</taxon>
        <taxon>Thermoactinomycetaceae</taxon>
        <taxon>Melghirimyces</taxon>
    </lineage>
</organism>
<dbReference type="AlphaFoldDB" id="A0A2T6C0M4"/>
<accession>A0A2T6C0M4</accession>
<comment type="caution">
    <text evidence="1">The sequence shown here is derived from an EMBL/GenBank/DDBJ whole genome shotgun (WGS) entry which is preliminary data.</text>
</comment>
<evidence type="ECO:0008006" key="3">
    <source>
        <dbReference type="Google" id="ProtNLM"/>
    </source>
</evidence>
<gene>
    <name evidence="1" type="ORF">C8P63_106110</name>
</gene>